<evidence type="ECO:0008006" key="3">
    <source>
        <dbReference type="Google" id="ProtNLM"/>
    </source>
</evidence>
<proteinExistence type="predicted"/>
<dbReference type="Proteomes" id="UP001330184">
    <property type="component" value="Chromosome"/>
</dbReference>
<gene>
    <name evidence="1" type="ORF">MACH07_15790</name>
</gene>
<name>A0AA48KL55_9FLAO</name>
<dbReference type="Gene3D" id="2.40.160.20">
    <property type="match status" value="1"/>
</dbReference>
<dbReference type="SUPFAM" id="SSF56925">
    <property type="entry name" value="OMPA-like"/>
    <property type="match status" value="1"/>
</dbReference>
<protein>
    <recommendedName>
        <fullName evidence="3">Outer membrane protein beta-barrel domain-containing protein</fullName>
    </recommendedName>
</protein>
<evidence type="ECO:0000313" key="1">
    <source>
        <dbReference type="EMBL" id="BDW92747.1"/>
    </source>
</evidence>
<evidence type="ECO:0000313" key="2">
    <source>
        <dbReference type="Proteomes" id="UP001330184"/>
    </source>
</evidence>
<accession>A0AA48KL55</accession>
<keyword evidence="2" id="KW-1185">Reference proteome</keyword>
<reference evidence="1 2" key="1">
    <citation type="submission" date="2023-01" db="EMBL/GenBank/DDBJ databases">
        <title>Complete genome sequence of Muricauda aquimarina strain IFOP_LL357.</title>
        <authorList>
            <person name="Gajardo G."/>
            <person name="Ueki S."/>
            <person name="Maruyama F."/>
        </authorList>
    </citation>
    <scope>NUCLEOTIDE SEQUENCE [LARGE SCALE GENOMIC DNA]</scope>
    <source>
        <strain evidence="1 2">IFOP_LL357</strain>
    </source>
</reference>
<dbReference type="AlphaFoldDB" id="A0AA48KL55"/>
<dbReference type="InterPro" id="IPR011250">
    <property type="entry name" value="OMP/PagP_B-barrel"/>
</dbReference>
<dbReference type="EMBL" id="AP027268">
    <property type="protein sequence ID" value="BDW92747.1"/>
    <property type="molecule type" value="Genomic_DNA"/>
</dbReference>
<sequence>MGKDPIVKIITKLFKLLIMKKIFYALLLILAVGQVAQAQEQGKFRVGLDLGYTIPDGGGGVLIAVEPKYNIADNMNIGIRFESAAMAKNVGETEADLTASGTYSGTFDYYFNSGSSSFAPFLGGGVGYSTLGNISSSVDTELVEGSVELEVDGKFGGLIRAGFEAGKFRLAATYNLIGKTDLGEGAEIKNSYLGISLGFYLGGGKWKK</sequence>
<organism evidence="1 2">
    <name type="scientific">Flagellimonas marinaquae</name>
    <dbReference type="NCBI Taxonomy" id="254955"/>
    <lineage>
        <taxon>Bacteria</taxon>
        <taxon>Pseudomonadati</taxon>
        <taxon>Bacteroidota</taxon>
        <taxon>Flavobacteriia</taxon>
        <taxon>Flavobacteriales</taxon>
        <taxon>Flavobacteriaceae</taxon>
        <taxon>Flagellimonas</taxon>
    </lineage>
</organism>